<dbReference type="CDD" id="cd17537">
    <property type="entry name" value="REC_FixJ"/>
    <property type="match status" value="1"/>
</dbReference>
<dbReference type="CDD" id="cd06170">
    <property type="entry name" value="LuxR_C_like"/>
    <property type="match status" value="1"/>
</dbReference>
<dbReference type="PANTHER" id="PTHR44688:SF16">
    <property type="entry name" value="DNA-BINDING TRANSCRIPTIONAL ACTIVATOR DEVR_DOSR"/>
    <property type="match status" value="1"/>
</dbReference>
<dbReference type="PROSITE" id="PS50110">
    <property type="entry name" value="RESPONSE_REGULATORY"/>
    <property type="match status" value="1"/>
</dbReference>
<dbReference type="InterPro" id="IPR000792">
    <property type="entry name" value="Tscrpt_reg_LuxR_C"/>
</dbReference>
<reference evidence="7 8" key="1">
    <citation type="submission" date="2016-07" db="EMBL/GenBank/DDBJ databases">
        <title>Draft Genome Sequence of Methylobrevis pamukkalensis PK2.</title>
        <authorList>
            <person name="Vasilenko O.V."/>
            <person name="Doronina N.V."/>
            <person name="Shmareva M.N."/>
            <person name="Tarlachkov S.V."/>
            <person name="Mustakhimov I."/>
            <person name="Trotsenko Y.A."/>
        </authorList>
    </citation>
    <scope>NUCLEOTIDE SEQUENCE [LARGE SCALE GENOMIC DNA]</scope>
    <source>
        <strain evidence="7 8">PK2</strain>
    </source>
</reference>
<keyword evidence="1" id="KW-0805">Transcription regulation</keyword>
<dbReference type="EMBL" id="MCRJ01000030">
    <property type="protein sequence ID" value="ODN71080.1"/>
    <property type="molecule type" value="Genomic_DNA"/>
</dbReference>
<name>A0A1E3H445_9HYPH</name>
<dbReference type="PRINTS" id="PR00038">
    <property type="entry name" value="HTHLUXR"/>
</dbReference>
<dbReference type="Pfam" id="PF00196">
    <property type="entry name" value="GerE"/>
    <property type="match status" value="1"/>
</dbReference>
<evidence type="ECO:0000256" key="3">
    <source>
        <dbReference type="ARBA" id="ARBA00023163"/>
    </source>
</evidence>
<keyword evidence="8" id="KW-1185">Reference proteome</keyword>
<dbReference type="PROSITE" id="PS00622">
    <property type="entry name" value="HTH_LUXR_1"/>
    <property type="match status" value="1"/>
</dbReference>
<dbReference type="PATRIC" id="fig|1439726.3.peg.1657"/>
<dbReference type="Gene3D" id="1.10.10.10">
    <property type="entry name" value="Winged helix-like DNA-binding domain superfamily/Winged helix DNA-binding domain"/>
    <property type="match status" value="1"/>
</dbReference>
<dbReference type="RefSeq" id="WP_069306449.1">
    <property type="nucleotide sequence ID" value="NZ_MCRJ01000030.1"/>
</dbReference>
<evidence type="ECO:0000259" key="6">
    <source>
        <dbReference type="PROSITE" id="PS50110"/>
    </source>
</evidence>
<feature type="domain" description="HTH luxR-type" evidence="5">
    <location>
        <begin position="148"/>
        <end position="213"/>
    </location>
</feature>
<keyword evidence="3" id="KW-0804">Transcription</keyword>
<feature type="domain" description="Response regulatory" evidence="6">
    <location>
        <begin position="18"/>
        <end position="132"/>
    </location>
</feature>
<sequence length="214" mass="22882">MSDPHALGHPAAPPAGALVHIVDDDEAIRDSLAFLLASRGLVTREWPSGEAFLEAASTEGCCCVVMDVRMGELGGIETFERLRGRDAGTPVIFLTGHADVPIAVEALKKGAFDFVEKPFNDNALVDVVIAALAEAESRRSRVAGRGVLEARLKNLTPREAEVLPLLLGGRLNKQIADELGVAMRTVEVHRARIFEKMGVRNAVELTRLLGGAGD</sequence>
<dbReference type="OrthoDB" id="9782655at2"/>
<gene>
    <name evidence="7" type="primary">tmoT_3</name>
    <name evidence="7" type="ORF">A6302_01572</name>
</gene>
<dbReference type="GO" id="GO:0006355">
    <property type="term" value="P:regulation of DNA-templated transcription"/>
    <property type="evidence" value="ECO:0007669"/>
    <property type="project" value="InterPro"/>
</dbReference>
<keyword evidence="2" id="KW-0238">DNA-binding</keyword>
<dbReference type="AlphaFoldDB" id="A0A1E3H445"/>
<dbReference type="PROSITE" id="PS50043">
    <property type="entry name" value="HTH_LUXR_2"/>
    <property type="match status" value="1"/>
</dbReference>
<dbReference type="Pfam" id="PF00072">
    <property type="entry name" value="Response_reg"/>
    <property type="match status" value="1"/>
</dbReference>
<keyword evidence="4" id="KW-0597">Phosphoprotein</keyword>
<dbReference type="InterPro" id="IPR011006">
    <property type="entry name" value="CheY-like_superfamily"/>
</dbReference>
<dbReference type="SUPFAM" id="SSF46894">
    <property type="entry name" value="C-terminal effector domain of the bipartite response regulators"/>
    <property type="match status" value="1"/>
</dbReference>
<evidence type="ECO:0000313" key="8">
    <source>
        <dbReference type="Proteomes" id="UP000094622"/>
    </source>
</evidence>
<dbReference type="SMART" id="SM00421">
    <property type="entry name" value="HTH_LUXR"/>
    <property type="match status" value="1"/>
</dbReference>
<dbReference type="SUPFAM" id="SSF52172">
    <property type="entry name" value="CheY-like"/>
    <property type="match status" value="1"/>
</dbReference>
<dbReference type="PANTHER" id="PTHR44688">
    <property type="entry name" value="DNA-BINDING TRANSCRIPTIONAL ACTIVATOR DEVR_DOSR"/>
    <property type="match status" value="1"/>
</dbReference>
<evidence type="ECO:0000256" key="1">
    <source>
        <dbReference type="ARBA" id="ARBA00023015"/>
    </source>
</evidence>
<protein>
    <submittedName>
        <fullName evidence="7">Response regulator protein TmoT</fullName>
    </submittedName>
</protein>
<dbReference type="Gene3D" id="3.40.50.2300">
    <property type="match status" value="1"/>
</dbReference>
<evidence type="ECO:0000256" key="2">
    <source>
        <dbReference type="ARBA" id="ARBA00023125"/>
    </source>
</evidence>
<dbReference type="InterPro" id="IPR036388">
    <property type="entry name" value="WH-like_DNA-bd_sf"/>
</dbReference>
<comment type="caution">
    <text evidence="7">The sequence shown here is derived from an EMBL/GenBank/DDBJ whole genome shotgun (WGS) entry which is preliminary data.</text>
</comment>
<dbReference type="GO" id="GO:0000160">
    <property type="term" value="P:phosphorelay signal transduction system"/>
    <property type="evidence" value="ECO:0007669"/>
    <property type="project" value="InterPro"/>
</dbReference>
<dbReference type="InterPro" id="IPR016032">
    <property type="entry name" value="Sig_transdc_resp-reg_C-effctor"/>
</dbReference>
<feature type="modified residue" description="4-aspartylphosphate" evidence="4">
    <location>
        <position position="67"/>
    </location>
</feature>
<dbReference type="Proteomes" id="UP000094622">
    <property type="component" value="Unassembled WGS sequence"/>
</dbReference>
<dbReference type="GO" id="GO:0003677">
    <property type="term" value="F:DNA binding"/>
    <property type="evidence" value="ECO:0007669"/>
    <property type="project" value="UniProtKB-KW"/>
</dbReference>
<dbReference type="InterPro" id="IPR001789">
    <property type="entry name" value="Sig_transdc_resp-reg_receiver"/>
</dbReference>
<accession>A0A1E3H445</accession>
<evidence type="ECO:0000256" key="4">
    <source>
        <dbReference type="PROSITE-ProRule" id="PRU00169"/>
    </source>
</evidence>
<organism evidence="7 8">
    <name type="scientific">Methylobrevis pamukkalensis</name>
    <dbReference type="NCBI Taxonomy" id="1439726"/>
    <lineage>
        <taxon>Bacteria</taxon>
        <taxon>Pseudomonadati</taxon>
        <taxon>Pseudomonadota</taxon>
        <taxon>Alphaproteobacteria</taxon>
        <taxon>Hyphomicrobiales</taxon>
        <taxon>Pleomorphomonadaceae</taxon>
        <taxon>Methylobrevis</taxon>
    </lineage>
</organism>
<evidence type="ECO:0000313" key="7">
    <source>
        <dbReference type="EMBL" id="ODN71080.1"/>
    </source>
</evidence>
<dbReference type="SMART" id="SM00448">
    <property type="entry name" value="REC"/>
    <property type="match status" value="1"/>
</dbReference>
<proteinExistence type="predicted"/>
<evidence type="ECO:0000259" key="5">
    <source>
        <dbReference type="PROSITE" id="PS50043"/>
    </source>
</evidence>